<gene>
    <name evidence="1" type="ORF">C7M84_015995</name>
</gene>
<dbReference type="EMBL" id="QCYY01003001">
    <property type="protein sequence ID" value="ROT66019.1"/>
    <property type="molecule type" value="Genomic_DNA"/>
</dbReference>
<dbReference type="AlphaFoldDB" id="A0A3R7M373"/>
<reference evidence="1 2" key="2">
    <citation type="submission" date="2019-01" db="EMBL/GenBank/DDBJ databases">
        <title>The decoding of complex shrimp genome reveals the adaptation for benthos swimmer, frequently molting mechanism and breeding impact on genome.</title>
        <authorList>
            <person name="Sun Y."/>
            <person name="Gao Y."/>
            <person name="Yu Y."/>
        </authorList>
    </citation>
    <scope>NUCLEOTIDE SEQUENCE [LARGE SCALE GENOMIC DNA]</scope>
    <source>
        <tissue evidence="1">Muscle</tissue>
    </source>
</reference>
<name>A0A3R7M373_PENVA</name>
<accession>A0A3R7M373</accession>
<organism evidence="1 2">
    <name type="scientific">Penaeus vannamei</name>
    <name type="common">Whiteleg shrimp</name>
    <name type="synonym">Litopenaeus vannamei</name>
    <dbReference type="NCBI Taxonomy" id="6689"/>
    <lineage>
        <taxon>Eukaryota</taxon>
        <taxon>Metazoa</taxon>
        <taxon>Ecdysozoa</taxon>
        <taxon>Arthropoda</taxon>
        <taxon>Crustacea</taxon>
        <taxon>Multicrustacea</taxon>
        <taxon>Malacostraca</taxon>
        <taxon>Eumalacostraca</taxon>
        <taxon>Eucarida</taxon>
        <taxon>Decapoda</taxon>
        <taxon>Dendrobranchiata</taxon>
        <taxon>Penaeoidea</taxon>
        <taxon>Penaeidae</taxon>
        <taxon>Penaeus</taxon>
    </lineage>
</organism>
<evidence type="ECO:0000313" key="2">
    <source>
        <dbReference type="Proteomes" id="UP000283509"/>
    </source>
</evidence>
<protein>
    <submittedName>
        <fullName evidence="1">Uncharacterized protein</fullName>
    </submittedName>
</protein>
<dbReference type="OrthoDB" id="6375206at2759"/>
<proteinExistence type="predicted"/>
<comment type="caution">
    <text evidence="1">The sequence shown here is derived from an EMBL/GenBank/DDBJ whole genome shotgun (WGS) entry which is preliminary data.</text>
</comment>
<reference evidence="1 2" key="1">
    <citation type="submission" date="2018-04" db="EMBL/GenBank/DDBJ databases">
        <authorList>
            <person name="Zhang X."/>
            <person name="Yuan J."/>
            <person name="Li F."/>
            <person name="Xiang J."/>
        </authorList>
    </citation>
    <scope>NUCLEOTIDE SEQUENCE [LARGE SCALE GENOMIC DNA]</scope>
    <source>
        <tissue evidence="1">Muscle</tissue>
    </source>
</reference>
<sequence length="219" mass="23797">MAAENGLETFLGAAPPARPVVLEEWAWLWAAPRGPGGRGAWPRVQEAQGPRGFQSSPDGVDLQSISSTLRQLALHARDLDASLFEDSLQEQLGLRLSSFAASFGMAGLTLENFPERLAPWVGLFASDWGFRPMVVLGPLRDFLKGVLAWAGAALAEGRGLGETELRHVVHRALRDDVINTLLDVRQAMTSPKCFSRRLCEVSRGQDVTSLKRAVVRVAG</sequence>
<evidence type="ECO:0000313" key="1">
    <source>
        <dbReference type="EMBL" id="ROT66019.1"/>
    </source>
</evidence>
<keyword evidence="2" id="KW-1185">Reference proteome</keyword>
<dbReference type="Proteomes" id="UP000283509">
    <property type="component" value="Unassembled WGS sequence"/>
</dbReference>